<dbReference type="GO" id="GO:0005975">
    <property type="term" value="P:carbohydrate metabolic process"/>
    <property type="evidence" value="ECO:0007669"/>
    <property type="project" value="InterPro"/>
</dbReference>
<dbReference type="InterPro" id="IPR038901">
    <property type="entry name" value="HEXDC-like"/>
</dbReference>
<evidence type="ECO:0000256" key="3">
    <source>
        <dbReference type="ARBA" id="ARBA00012663"/>
    </source>
</evidence>
<proteinExistence type="inferred from homology"/>
<comment type="catalytic activity">
    <reaction evidence="1">
        <text>Hydrolysis of terminal non-reducing N-acetyl-D-hexosamine residues in N-acetyl-beta-D-hexosaminides.</text>
        <dbReference type="EC" id="3.2.1.52"/>
    </reaction>
</comment>
<evidence type="ECO:0000313" key="7">
    <source>
        <dbReference type="EMBL" id="DBA19299.1"/>
    </source>
</evidence>
<name>A0AAV2ZXX5_PYXAD</name>
<dbReference type="InterPro" id="IPR015883">
    <property type="entry name" value="Glyco_hydro_20_cat"/>
</dbReference>
<keyword evidence="5" id="KW-1133">Transmembrane helix</keyword>
<organism evidence="7 8">
    <name type="scientific">Pyxicephalus adspersus</name>
    <name type="common">African bullfrog</name>
    <dbReference type="NCBI Taxonomy" id="30357"/>
    <lineage>
        <taxon>Eukaryota</taxon>
        <taxon>Metazoa</taxon>
        <taxon>Chordata</taxon>
        <taxon>Craniata</taxon>
        <taxon>Vertebrata</taxon>
        <taxon>Euteleostomi</taxon>
        <taxon>Amphibia</taxon>
        <taxon>Batrachia</taxon>
        <taxon>Anura</taxon>
        <taxon>Neobatrachia</taxon>
        <taxon>Ranoidea</taxon>
        <taxon>Pyxicephalidae</taxon>
        <taxon>Pyxicephalinae</taxon>
        <taxon>Pyxicephalus</taxon>
    </lineage>
</organism>
<evidence type="ECO:0000256" key="4">
    <source>
        <dbReference type="ARBA" id="ARBA00022801"/>
    </source>
</evidence>
<keyword evidence="5" id="KW-0812">Transmembrane</keyword>
<feature type="transmembrane region" description="Helical" evidence="5">
    <location>
        <begin position="7"/>
        <end position="27"/>
    </location>
</feature>
<comment type="similarity">
    <text evidence="2">Belongs to the glycosyl hydrolase 20 family.</text>
</comment>
<keyword evidence="8" id="KW-1185">Reference proteome</keyword>
<dbReference type="AlphaFoldDB" id="A0AAV2ZXX5"/>
<dbReference type="GO" id="GO:0004563">
    <property type="term" value="F:beta-N-acetylhexosaminidase activity"/>
    <property type="evidence" value="ECO:0007669"/>
    <property type="project" value="UniProtKB-EC"/>
</dbReference>
<dbReference type="SUPFAM" id="SSF51445">
    <property type="entry name" value="(Trans)glycosidases"/>
    <property type="match status" value="1"/>
</dbReference>
<reference evidence="7" key="1">
    <citation type="thesis" date="2020" institute="ProQuest LLC" country="789 East Eisenhower Parkway, Ann Arbor, MI, USA">
        <title>Comparative Genomics and Chromosome Evolution.</title>
        <authorList>
            <person name="Mudd A.B."/>
        </authorList>
    </citation>
    <scope>NUCLEOTIDE SEQUENCE</scope>
    <source>
        <strain evidence="7">1538</strain>
        <tissue evidence="7">Blood</tissue>
    </source>
</reference>
<evidence type="ECO:0000256" key="5">
    <source>
        <dbReference type="SAM" id="Phobius"/>
    </source>
</evidence>
<keyword evidence="5" id="KW-0472">Membrane</keyword>
<evidence type="ECO:0000313" key="8">
    <source>
        <dbReference type="Proteomes" id="UP001181693"/>
    </source>
</evidence>
<evidence type="ECO:0000256" key="1">
    <source>
        <dbReference type="ARBA" id="ARBA00001231"/>
    </source>
</evidence>
<evidence type="ECO:0000259" key="6">
    <source>
        <dbReference type="Pfam" id="PF00728"/>
    </source>
</evidence>
<gene>
    <name evidence="7" type="ORF">GDO54_015160</name>
</gene>
<dbReference type="Gene3D" id="3.20.20.80">
    <property type="entry name" value="Glycosidases"/>
    <property type="match status" value="1"/>
</dbReference>
<sequence>MNSQRKIYWLRLGVLFILTLAAIKYLYKSSSPQISKPVKKKVKEDFFWGEKAEARIDPVVKDLPPEPLKEESAEAVPKKKVGETIRKDFSKVQMKLIHLDLKGAAPKLSYYEQIFPLFSKLGANGLLIEYEDMFPFTGELEVLKSPYAYSEEDIAKILQLAEMNNLEVVPLIQTFGHMEYILKHEKFRGLREVERYPNSLNPHSAETMPMLRMVLSQVLEKHPMCNWIHIGADEVYHLGEGQDSKSWLNNNKGDLGKMYLAHLKSVVDFLHAQYPGKSILMWDDMLRKFSVESISASGITKYVSPVLWLYHTNFNMEQTESFISKYEKSGFSNIWFASAFKGASLPNQIWTPMDLHMRNHQQWKVVIDGMSKFPNIRYSGIALTGWQRYDHYSVLCELLPVAIPSLAVCLKKLRYGQVTEEAKKEIALILGFSKIDTETNTCEGTGAFPGAEIYGMVKKIHLELRNKVWEITEADYEINGWFSRYHRKHQFANPLKMESFSSKILKASEEWESHIQSLRTHLDAIFYPDTVEEWMEENVNPIMDPLREMAKDFQEILPLNARPKV</sequence>
<dbReference type="Pfam" id="PF00728">
    <property type="entry name" value="Glyco_hydro_20"/>
    <property type="match status" value="1"/>
</dbReference>
<dbReference type="CDD" id="cd06565">
    <property type="entry name" value="GH20_GcnA-like"/>
    <property type="match status" value="1"/>
</dbReference>
<keyword evidence="4" id="KW-0378">Hydrolase</keyword>
<dbReference type="PANTHER" id="PTHR21040:SF5">
    <property type="entry name" value="BETA-N-ACETYLHEXOSAMINIDASE"/>
    <property type="match status" value="1"/>
</dbReference>
<comment type="caution">
    <text evidence="7">The sequence shown here is derived from an EMBL/GenBank/DDBJ whole genome shotgun (WGS) entry which is preliminary data.</text>
</comment>
<feature type="domain" description="Glycoside hydrolase family 20 catalytic" evidence="6">
    <location>
        <begin position="148"/>
        <end position="290"/>
    </location>
</feature>
<evidence type="ECO:0000256" key="2">
    <source>
        <dbReference type="ARBA" id="ARBA00006285"/>
    </source>
</evidence>
<protein>
    <recommendedName>
        <fullName evidence="3">beta-N-acetylhexosaminidase</fullName>
        <ecNumber evidence="3">3.2.1.52</ecNumber>
    </recommendedName>
</protein>
<dbReference type="PANTHER" id="PTHR21040">
    <property type="entry name" value="BCDNA.GH04120"/>
    <property type="match status" value="1"/>
</dbReference>
<accession>A0AAV2ZXX5</accession>
<dbReference type="EC" id="3.2.1.52" evidence="3"/>
<dbReference type="InterPro" id="IPR017853">
    <property type="entry name" value="GH"/>
</dbReference>
<dbReference type="Proteomes" id="UP001181693">
    <property type="component" value="Unassembled WGS sequence"/>
</dbReference>
<dbReference type="EMBL" id="DYDO01000008">
    <property type="protein sequence ID" value="DBA19299.1"/>
    <property type="molecule type" value="Genomic_DNA"/>
</dbReference>